<protein>
    <recommendedName>
        <fullName evidence="2">Putative 4-hydroxy-4-methyl-2-oxoglutarate aldolase</fullName>
    </recommendedName>
    <alternativeName>
        <fullName evidence="3">Regulator of ribonuclease activity homolog</fullName>
    </alternativeName>
    <alternativeName>
        <fullName evidence="4">RraA-like protein</fullName>
    </alternativeName>
</protein>
<dbReference type="Gene3D" id="3.50.30.40">
    <property type="entry name" value="Ribonuclease E inhibitor RraA/RraA-like"/>
    <property type="match status" value="1"/>
</dbReference>
<proteinExistence type="predicted"/>
<keyword evidence="6" id="KW-0808">Transferase</keyword>
<name>A0A1X3RWK9_9GAMM</name>
<dbReference type="EMBL" id="LUTP01000014">
    <property type="protein sequence ID" value="OSN06319.1"/>
    <property type="molecule type" value="Genomic_DNA"/>
</dbReference>
<dbReference type="Pfam" id="PF03737">
    <property type="entry name" value="RraA-like"/>
    <property type="match status" value="1"/>
</dbReference>
<accession>A0A1X3RWK9</accession>
<organism evidence="6 7">
    <name type="scientific">Lonsdalea iberica</name>
    <dbReference type="NCBI Taxonomy" id="1082703"/>
    <lineage>
        <taxon>Bacteria</taxon>
        <taxon>Pseudomonadati</taxon>
        <taxon>Pseudomonadota</taxon>
        <taxon>Gammaproteobacteria</taxon>
        <taxon>Enterobacterales</taxon>
        <taxon>Pectobacteriaceae</taxon>
        <taxon>Lonsdalea</taxon>
    </lineage>
</organism>
<dbReference type="Gene3D" id="1.20.5.3070">
    <property type="match status" value="1"/>
</dbReference>
<comment type="caution">
    <text evidence="6">The sequence shown here is derived from an EMBL/GenBank/DDBJ whole genome shotgun (WGS) entry which is preliminary data.</text>
</comment>
<reference evidence="6 7" key="1">
    <citation type="submission" date="2016-02" db="EMBL/GenBank/DDBJ databases">
        <title>Species-wide whole genome sequencing reveals diversity, host range in Lonsdalea quercina.</title>
        <authorList>
            <person name="Li Y."/>
        </authorList>
    </citation>
    <scope>NUCLEOTIDE SEQUENCE [LARGE SCALE GENOMIC DNA]</scope>
    <source>
        <strain evidence="6 7">LMG 26264</strain>
    </source>
</reference>
<evidence type="ECO:0000256" key="2">
    <source>
        <dbReference type="ARBA" id="ARBA00016549"/>
    </source>
</evidence>
<keyword evidence="5" id="KW-0460">Magnesium</keyword>
<evidence type="ECO:0000256" key="3">
    <source>
        <dbReference type="ARBA" id="ARBA00029596"/>
    </source>
</evidence>
<comment type="cofactor">
    <cofactor evidence="1">
        <name>a divalent metal cation</name>
        <dbReference type="ChEBI" id="CHEBI:60240"/>
    </cofactor>
</comment>
<evidence type="ECO:0000313" key="6">
    <source>
        <dbReference type="EMBL" id="OSN06319.1"/>
    </source>
</evidence>
<dbReference type="PANTHER" id="PTHR33254">
    <property type="entry name" value="4-HYDROXY-4-METHYL-2-OXOGLUTARATE ALDOLASE 3-RELATED"/>
    <property type="match status" value="1"/>
</dbReference>
<dbReference type="CDD" id="cd16841">
    <property type="entry name" value="RraA_family"/>
    <property type="match status" value="1"/>
</dbReference>
<sequence>MNALTKLRDRLLALDTASLSDAMDSLYIAGGLQGIKPQVSNMKIAGPAFTVQYEAYEPEKNTFMNAGNYIDEVPEGAIVVVDNQGRTDCTSWGNILTTRALQQKIAGTVIHGSVRDIADIRKMNYPLYACNVYMVSGKNRARVRAKQCELTIHGVKIAPDDWIVGDDNGVLAIPRERLMEVILRAENVEKTEQRILGTIKEGKKLEEARNTLGYAVPWESKA</sequence>
<dbReference type="SUPFAM" id="SSF89562">
    <property type="entry name" value="RraA-like"/>
    <property type="match status" value="1"/>
</dbReference>
<feature type="binding site" evidence="5">
    <location>
        <begin position="93"/>
        <end position="96"/>
    </location>
    <ligand>
        <name>substrate</name>
    </ligand>
</feature>
<keyword evidence="5" id="KW-0479">Metal-binding</keyword>
<comment type="cofactor">
    <cofactor evidence="5">
        <name>Mg(2+)</name>
        <dbReference type="ChEBI" id="CHEBI:18420"/>
    </cofactor>
</comment>
<dbReference type="Proteomes" id="UP000194020">
    <property type="component" value="Unassembled WGS sequence"/>
</dbReference>
<feature type="binding site" evidence="5">
    <location>
        <position position="116"/>
    </location>
    <ligand>
        <name>Mg(2+)</name>
        <dbReference type="ChEBI" id="CHEBI:18420"/>
    </ligand>
</feature>
<dbReference type="InterPro" id="IPR005493">
    <property type="entry name" value="RraA/RraA-like"/>
</dbReference>
<dbReference type="GO" id="GO:0046872">
    <property type="term" value="F:metal ion binding"/>
    <property type="evidence" value="ECO:0007669"/>
    <property type="project" value="UniProtKB-KW"/>
</dbReference>
<dbReference type="InterPro" id="IPR036704">
    <property type="entry name" value="RraA/RraA-like_sf"/>
</dbReference>
<evidence type="ECO:0000256" key="5">
    <source>
        <dbReference type="PIRSR" id="PIRSR605493-1"/>
    </source>
</evidence>
<evidence type="ECO:0000313" key="7">
    <source>
        <dbReference type="Proteomes" id="UP000194020"/>
    </source>
</evidence>
<dbReference type="RefSeq" id="WP_240503791.1">
    <property type="nucleotide sequence ID" value="NZ_LUTP01000014.1"/>
</dbReference>
<gene>
    <name evidence="6" type="ORF">AU511_07465</name>
</gene>
<evidence type="ECO:0000256" key="1">
    <source>
        <dbReference type="ARBA" id="ARBA00001968"/>
    </source>
</evidence>
<dbReference type="AlphaFoldDB" id="A0A1X3RWK9"/>
<evidence type="ECO:0000256" key="4">
    <source>
        <dbReference type="ARBA" id="ARBA00030169"/>
    </source>
</evidence>
<dbReference type="PANTHER" id="PTHR33254:SF4">
    <property type="entry name" value="4-HYDROXY-4-METHYL-2-OXOGLUTARATE ALDOLASE 3-RELATED"/>
    <property type="match status" value="1"/>
</dbReference>
<feature type="binding site" evidence="5">
    <location>
        <position position="115"/>
    </location>
    <ligand>
        <name>substrate</name>
    </ligand>
</feature>
<dbReference type="GO" id="GO:0032259">
    <property type="term" value="P:methylation"/>
    <property type="evidence" value="ECO:0007669"/>
    <property type="project" value="UniProtKB-KW"/>
</dbReference>
<keyword evidence="6" id="KW-0489">Methyltransferase</keyword>
<dbReference type="GO" id="GO:0008168">
    <property type="term" value="F:methyltransferase activity"/>
    <property type="evidence" value="ECO:0007669"/>
    <property type="project" value="UniProtKB-KW"/>
</dbReference>